<accession>A0A427XKA4</accession>
<keyword evidence="3" id="KW-1185">Reference proteome</keyword>
<dbReference type="OrthoDB" id="10263073at2759"/>
<dbReference type="SUPFAM" id="SSF51182">
    <property type="entry name" value="RmlC-like cupins"/>
    <property type="match status" value="1"/>
</dbReference>
<dbReference type="Proteomes" id="UP000279236">
    <property type="component" value="Unassembled WGS sequence"/>
</dbReference>
<feature type="region of interest" description="Disordered" evidence="1">
    <location>
        <begin position="1"/>
        <end position="49"/>
    </location>
</feature>
<dbReference type="EMBL" id="RSCE01000010">
    <property type="protein sequence ID" value="RSH79223.1"/>
    <property type="molecule type" value="Genomic_DNA"/>
</dbReference>
<dbReference type="InterPro" id="IPR011051">
    <property type="entry name" value="RmlC_Cupin_sf"/>
</dbReference>
<evidence type="ECO:0000313" key="3">
    <source>
        <dbReference type="Proteomes" id="UP000279236"/>
    </source>
</evidence>
<proteinExistence type="predicted"/>
<feature type="compositionally biased region" description="Basic and acidic residues" evidence="1">
    <location>
        <begin position="14"/>
        <end position="32"/>
    </location>
</feature>
<dbReference type="InterPro" id="IPR014710">
    <property type="entry name" value="RmlC-like_jellyroll"/>
</dbReference>
<dbReference type="RefSeq" id="XP_028474370.1">
    <property type="nucleotide sequence ID" value="XM_028617063.1"/>
</dbReference>
<dbReference type="AlphaFoldDB" id="A0A427XKA4"/>
<organism evidence="2 3">
    <name type="scientific">Apiotrichum porosum</name>
    <dbReference type="NCBI Taxonomy" id="105984"/>
    <lineage>
        <taxon>Eukaryota</taxon>
        <taxon>Fungi</taxon>
        <taxon>Dikarya</taxon>
        <taxon>Basidiomycota</taxon>
        <taxon>Agaricomycotina</taxon>
        <taxon>Tremellomycetes</taxon>
        <taxon>Trichosporonales</taxon>
        <taxon>Trichosporonaceae</taxon>
        <taxon>Apiotrichum</taxon>
    </lineage>
</organism>
<dbReference type="GeneID" id="39585805"/>
<reference evidence="2 3" key="1">
    <citation type="submission" date="2018-11" db="EMBL/GenBank/DDBJ databases">
        <title>Genome sequence of Apiotrichum porosum DSM 27194.</title>
        <authorList>
            <person name="Aliyu H."/>
            <person name="Gorte O."/>
            <person name="Ochsenreither K."/>
        </authorList>
    </citation>
    <scope>NUCLEOTIDE SEQUENCE [LARGE SCALE GENOMIC DNA]</scope>
    <source>
        <strain evidence="2 3">DSM 27194</strain>
    </source>
</reference>
<name>A0A427XKA4_9TREE</name>
<dbReference type="Gene3D" id="2.60.120.10">
    <property type="entry name" value="Jelly Rolls"/>
    <property type="match status" value="1"/>
</dbReference>
<evidence type="ECO:0000313" key="2">
    <source>
        <dbReference type="EMBL" id="RSH79223.1"/>
    </source>
</evidence>
<comment type="caution">
    <text evidence="2">The sequence shown here is derived from an EMBL/GenBank/DDBJ whole genome shotgun (WGS) entry which is preliminary data.</text>
</comment>
<sequence length="237" mass="25493">MSSSSSKGKGKASAVEDHSHDDHDHSQCGGHHDHGHSHAGPSADDEEPNWPVVTAEEIEEDMEDRVHFMNKQAIRRQSCISDLAGMDATGMGIHRVVLPAGRESTVLHSHLAESEWIYILAGSGTLVLARPAGHRSDDLRPPQAGAVLIEEVPVKTGDFAGFPAGTTGTRWAHKLRAGNEDIHYLLGGDRKNVDVITYPTEGKTLLSHEESGGEAFFTATADEAHALADVAEEDDEE</sequence>
<protein>
    <submittedName>
        <fullName evidence="2">Uncharacterized protein</fullName>
    </submittedName>
</protein>
<evidence type="ECO:0000256" key="1">
    <source>
        <dbReference type="SAM" id="MobiDB-lite"/>
    </source>
</evidence>
<feature type="compositionally biased region" description="Low complexity" evidence="1">
    <location>
        <begin position="1"/>
        <end position="13"/>
    </location>
</feature>
<gene>
    <name evidence="2" type="ORF">EHS24_001262</name>
</gene>